<comment type="similarity">
    <text evidence="1">Belongs to the GerABKA family.</text>
</comment>
<keyword evidence="5" id="KW-1185">Reference proteome</keyword>
<name>A0ABV5AQW9_9BACL</name>
<reference evidence="4 5" key="1">
    <citation type="submission" date="2024-09" db="EMBL/GenBank/DDBJ databases">
        <title>Paenibacillus zeirhizospherea sp. nov., isolated from surface of the maize (Zea mays) roots in a horticulture field, Hungary.</title>
        <authorList>
            <person name="Marton D."/>
            <person name="Farkas M."/>
            <person name="Bedics A."/>
            <person name="Toth E."/>
            <person name="Tancsics A."/>
            <person name="Boka K."/>
            <person name="Maroti G."/>
            <person name="Kriszt B."/>
            <person name="Cserhati M."/>
        </authorList>
    </citation>
    <scope>NUCLEOTIDE SEQUENCE [LARGE SCALE GENOMIC DNA]</scope>
    <source>
        <strain evidence="4 5">KCTC 33519</strain>
    </source>
</reference>
<proteinExistence type="inferred from homology"/>
<dbReference type="InterPro" id="IPR004995">
    <property type="entry name" value="Spore_Ger"/>
</dbReference>
<organism evidence="4 5">
    <name type="scientific">Paenibacillus enshidis</name>
    <dbReference type="NCBI Taxonomy" id="1458439"/>
    <lineage>
        <taxon>Bacteria</taxon>
        <taxon>Bacillati</taxon>
        <taxon>Bacillota</taxon>
        <taxon>Bacilli</taxon>
        <taxon>Bacillales</taxon>
        <taxon>Paenibacillaceae</taxon>
        <taxon>Paenibacillus</taxon>
    </lineage>
</organism>
<keyword evidence="3" id="KW-1133">Transmembrane helix</keyword>
<dbReference type="InterPro" id="IPR050768">
    <property type="entry name" value="UPF0353/GerABKA_families"/>
</dbReference>
<feature type="transmembrane region" description="Helical" evidence="3">
    <location>
        <begin position="305"/>
        <end position="327"/>
    </location>
</feature>
<dbReference type="PIRSF" id="PIRSF005690">
    <property type="entry name" value="GerBA"/>
    <property type="match status" value="1"/>
</dbReference>
<accession>A0ABV5AQW9</accession>
<gene>
    <name evidence="4" type="ORF">ACE41H_03050</name>
</gene>
<comment type="caution">
    <text evidence="4">The sequence shown here is derived from an EMBL/GenBank/DDBJ whole genome shotgun (WGS) entry which is preliminary data.</text>
</comment>
<sequence>MEANSVVENSFGPKEPISKQLDENVSKIRSVIGESTDFIMREWSYGPNLGYRAVSFYFETLMQSSENYMKRTLQDLVDHKVGPGMDSTIEDLVKFFMHDGVSQKKAVLLDRIDQAVKDIIDGHMVIFLDQWDKALSYDAFSVETRQVTEPVNESVVQGPRESTVESLEKNMGLLRIRLKTPSFKMVKASGGGKTNTDIVYAYLSDVVDSELLKEFERRFEAVKQMEVLETSYIEQILEDSTFSPFPQHQYTERPDVVTAALLRGKIAVLVQGSSGVLLCPGLFTDFFQSSEDYYQRTVISSLIRFLRVFAFIIALMLPSIYISLTTYHTELVPTVLLLAVINSREGIPLPAFFEALLMGFFFELLREAGVRLPRPVGSAVSIVGALIIGDAAISAGIASPIMVIIVALTGIASFAIPQYGIAIALRILQFPMMIAAALLGGFGVMIMLILILLHLTKLRSLGQPYLSPLAPLKFSLLRDVFIRAPIRILQRGLRTRQFNRPGR</sequence>
<keyword evidence="2 3" id="KW-0472">Membrane</keyword>
<evidence type="ECO:0000313" key="4">
    <source>
        <dbReference type="EMBL" id="MFB5265764.1"/>
    </source>
</evidence>
<feature type="transmembrane region" description="Helical" evidence="3">
    <location>
        <begin position="432"/>
        <end position="453"/>
    </location>
</feature>
<evidence type="ECO:0000256" key="3">
    <source>
        <dbReference type="SAM" id="Phobius"/>
    </source>
</evidence>
<dbReference type="PANTHER" id="PTHR22550:SF5">
    <property type="entry name" value="LEUCINE ZIPPER PROTEIN 4"/>
    <property type="match status" value="1"/>
</dbReference>
<evidence type="ECO:0000256" key="2">
    <source>
        <dbReference type="ARBA" id="ARBA00023136"/>
    </source>
</evidence>
<feature type="transmembrane region" description="Helical" evidence="3">
    <location>
        <begin position="347"/>
        <end position="365"/>
    </location>
</feature>
<protein>
    <submittedName>
        <fullName evidence="4">Spore germination protein</fullName>
    </submittedName>
</protein>
<dbReference type="RefSeq" id="WP_375353305.1">
    <property type="nucleotide sequence ID" value="NZ_JBHHMI010000002.1"/>
</dbReference>
<keyword evidence="3" id="KW-0812">Transmembrane</keyword>
<evidence type="ECO:0000313" key="5">
    <source>
        <dbReference type="Proteomes" id="UP001580346"/>
    </source>
</evidence>
<feature type="transmembrane region" description="Helical" evidence="3">
    <location>
        <begin position="377"/>
        <end position="397"/>
    </location>
</feature>
<dbReference type="Pfam" id="PF03323">
    <property type="entry name" value="GerA"/>
    <property type="match status" value="1"/>
</dbReference>
<evidence type="ECO:0000256" key="1">
    <source>
        <dbReference type="ARBA" id="ARBA00005278"/>
    </source>
</evidence>
<dbReference type="Proteomes" id="UP001580346">
    <property type="component" value="Unassembled WGS sequence"/>
</dbReference>
<feature type="transmembrane region" description="Helical" evidence="3">
    <location>
        <begin position="403"/>
        <end position="425"/>
    </location>
</feature>
<dbReference type="PANTHER" id="PTHR22550">
    <property type="entry name" value="SPORE GERMINATION PROTEIN"/>
    <property type="match status" value="1"/>
</dbReference>
<dbReference type="EMBL" id="JBHHMI010000002">
    <property type="protein sequence ID" value="MFB5265764.1"/>
    <property type="molecule type" value="Genomic_DNA"/>
</dbReference>